<evidence type="ECO:0000256" key="1">
    <source>
        <dbReference type="ARBA" id="ARBA00001966"/>
    </source>
</evidence>
<protein>
    <recommendedName>
        <fullName evidence="11">L-serine dehydratase</fullName>
        <ecNumber evidence="11">4.3.1.17</ecNumber>
    </recommendedName>
</protein>
<dbReference type="FunFam" id="3.30.1330.90:FF:000001">
    <property type="entry name" value="L-serine ammonia-lyase 1"/>
    <property type="match status" value="1"/>
</dbReference>
<evidence type="ECO:0000313" key="14">
    <source>
        <dbReference type="EMBL" id="PQO25250.1"/>
    </source>
</evidence>
<comment type="pathway">
    <text evidence="2">Carbohydrate biosynthesis; gluconeogenesis.</text>
</comment>
<evidence type="ECO:0000256" key="9">
    <source>
        <dbReference type="ARBA" id="ARBA00023239"/>
    </source>
</evidence>
<evidence type="ECO:0000259" key="12">
    <source>
        <dbReference type="Pfam" id="PF03313"/>
    </source>
</evidence>
<gene>
    <name evidence="14" type="ORF">C5Y96_25440</name>
</gene>
<evidence type="ECO:0000256" key="8">
    <source>
        <dbReference type="ARBA" id="ARBA00023014"/>
    </source>
</evidence>
<dbReference type="EMBL" id="PUIA01000085">
    <property type="protein sequence ID" value="PQO25250.1"/>
    <property type="molecule type" value="Genomic_DNA"/>
</dbReference>
<dbReference type="InterPro" id="IPR004644">
    <property type="entry name" value="Fe-S_L-Ser_mono"/>
</dbReference>
<keyword evidence="4 11" id="KW-0312">Gluconeogenesis</keyword>
<keyword evidence="9 11" id="KW-0456">Lyase</keyword>
<keyword evidence="7 11" id="KW-0408">Iron</keyword>
<dbReference type="GO" id="GO:0003941">
    <property type="term" value="F:L-serine ammonia-lyase activity"/>
    <property type="evidence" value="ECO:0007669"/>
    <property type="project" value="UniProtKB-UniRule"/>
</dbReference>
<dbReference type="SUPFAM" id="SSF143548">
    <property type="entry name" value="Serine metabolism enzymes domain"/>
    <property type="match status" value="1"/>
</dbReference>
<evidence type="ECO:0000256" key="11">
    <source>
        <dbReference type="RuleBase" id="RU366059"/>
    </source>
</evidence>
<keyword evidence="5 11" id="KW-0004">4Fe-4S</keyword>
<dbReference type="OrthoDB" id="9805537at2"/>
<keyword evidence="8 11" id="KW-0411">Iron-sulfur</keyword>
<evidence type="ECO:0000256" key="3">
    <source>
        <dbReference type="ARBA" id="ARBA00008636"/>
    </source>
</evidence>
<dbReference type="Gene3D" id="3.30.1330.90">
    <property type="entry name" value="D-3-phosphoglycerate dehydrogenase, domain 3"/>
    <property type="match status" value="1"/>
</dbReference>
<comment type="similarity">
    <text evidence="3 11">Belongs to the iron-sulfur dependent L-serine dehydratase family.</text>
</comment>
<proteinExistence type="inferred from homology"/>
<dbReference type="InterPro" id="IPR005131">
    <property type="entry name" value="Ser_deHydtase_bsu"/>
</dbReference>
<dbReference type="InterPro" id="IPR029009">
    <property type="entry name" value="ASB_dom_sf"/>
</dbReference>
<dbReference type="Pfam" id="PF03315">
    <property type="entry name" value="SDH_beta"/>
    <property type="match status" value="1"/>
</dbReference>
<comment type="caution">
    <text evidence="14">The sequence shown here is derived from an EMBL/GenBank/DDBJ whole genome shotgun (WGS) entry which is preliminary data.</text>
</comment>
<evidence type="ECO:0000313" key="15">
    <source>
        <dbReference type="Proteomes" id="UP000240009"/>
    </source>
</evidence>
<dbReference type="RefSeq" id="WP_105359282.1">
    <property type="nucleotide sequence ID" value="NZ_PUIA01000085.1"/>
</dbReference>
<reference evidence="14 15" key="1">
    <citation type="submission" date="2018-02" db="EMBL/GenBank/DDBJ databases">
        <title>Comparative genomes isolates from brazilian mangrove.</title>
        <authorList>
            <person name="Araujo J.E."/>
            <person name="Taketani R.G."/>
            <person name="Silva M.C.P."/>
            <person name="Loureco M.V."/>
            <person name="Andreote F.D."/>
        </authorList>
    </citation>
    <scope>NUCLEOTIDE SEQUENCE [LARGE SCALE GENOMIC DNA]</scope>
    <source>
        <strain evidence="14 15">HEX-2 MGV</strain>
    </source>
</reference>
<evidence type="ECO:0000256" key="2">
    <source>
        <dbReference type="ARBA" id="ARBA00004742"/>
    </source>
</evidence>
<dbReference type="GO" id="GO:0046872">
    <property type="term" value="F:metal ion binding"/>
    <property type="evidence" value="ECO:0007669"/>
    <property type="project" value="UniProtKB-KW"/>
</dbReference>
<evidence type="ECO:0000259" key="13">
    <source>
        <dbReference type="Pfam" id="PF03315"/>
    </source>
</evidence>
<dbReference type="Pfam" id="PF03313">
    <property type="entry name" value="SDH_alpha"/>
    <property type="match status" value="1"/>
</dbReference>
<keyword evidence="6 11" id="KW-0479">Metal-binding</keyword>
<evidence type="ECO:0000256" key="7">
    <source>
        <dbReference type="ARBA" id="ARBA00023004"/>
    </source>
</evidence>
<comment type="catalytic activity">
    <reaction evidence="10 11">
        <text>L-serine = pyruvate + NH4(+)</text>
        <dbReference type="Rhea" id="RHEA:19169"/>
        <dbReference type="ChEBI" id="CHEBI:15361"/>
        <dbReference type="ChEBI" id="CHEBI:28938"/>
        <dbReference type="ChEBI" id="CHEBI:33384"/>
        <dbReference type="EC" id="4.3.1.17"/>
    </reaction>
</comment>
<organism evidence="14 15">
    <name type="scientific">Blastopirellula marina</name>
    <dbReference type="NCBI Taxonomy" id="124"/>
    <lineage>
        <taxon>Bacteria</taxon>
        <taxon>Pseudomonadati</taxon>
        <taxon>Planctomycetota</taxon>
        <taxon>Planctomycetia</taxon>
        <taxon>Pirellulales</taxon>
        <taxon>Pirellulaceae</taxon>
        <taxon>Blastopirellula</taxon>
    </lineage>
</organism>
<evidence type="ECO:0000256" key="6">
    <source>
        <dbReference type="ARBA" id="ARBA00022723"/>
    </source>
</evidence>
<evidence type="ECO:0000256" key="10">
    <source>
        <dbReference type="ARBA" id="ARBA00049406"/>
    </source>
</evidence>
<dbReference type="GO" id="GO:0006094">
    <property type="term" value="P:gluconeogenesis"/>
    <property type="evidence" value="ECO:0007669"/>
    <property type="project" value="UniProtKB-KW"/>
</dbReference>
<comment type="cofactor">
    <cofactor evidence="1 11">
        <name>[4Fe-4S] cluster</name>
        <dbReference type="ChEBI" id="CHEBI:49883"/>
    </cofactor>
</comment>
<dbReference type="InterPro" id="IPR005130">
    <property type="entry name" value="Ser_deHydtase-like_asu"/>
</dbReference>
<accession>A0A2S8EZA1</accession>
<feature type="domain" description="Serine dehydratase-like alpha subunit" evidence="12">
    <location>
        <begin position="206"/>
        <end position="472"/>
    </location>
</feature>
<dbReference type="AlphaFoldDB" id="A0A2S8EZA1"/>
<evidence type="ECO:0000256" key="4">
    <source>
        <dbReference type="ARBA" id="ARBA00022432"/>
    </source>
</evidence>
<dbReference type="EC" id="4.3.1.17" evidence="11"/>
<sequence>MATKPAKVVTPPENAEQQAFVGVFDLFKIGIGPSSSHSVGPMRAAEMFLANLADNGQLDAIGRVEVDLYGSLALTGIGHATDVAVLMGLQGEVPDLINPETVAGKLELIRGRNELNLAGRRMIHFIEKEDLLFQRKTFLEGHPNALRFRAFATRESSEPLASETYYSIGGGFVVREGDEGKGIAHPMSAVPFPFSSAAELLKLAEEQGCGISQIALENEKAFRSESEIREGLQKIWATMQSCVDRGCRNEGILPGGLNIRRRAPSLHQTLTSRPEANMRDPLNILDWVDLYAIAVNEENAAGGRVVTAPTNGAAGIIPAVLCYFDRFCPESSPEKIEQFLLTAAAIGALYKKNASISGAEVGCQGEVGVACSMAAGALTEVRGGSPRQVEEAAEIGMEHNLGLTCDPIKGLVQVPCIERNAMGAVKAINACRLALRGDGSHFVSLDRVIRVMKRTGADMSSRYKETSRGGLAVNISEC</sequence>
<dbReference type="PANTHER" id="PTHR30182">
    <property type="entry name" value="L-SERINE DEHYDRATASE"/>
    <property type="match status" value="1"/>
</dbReference>
<evidence type="ECO:0000256" key="5">
    <source>
        <dbReference type="ARBA" id="ARBA00022485"/>
    </source>
</evidence>
<dbReference type="NCBIfam" id="TIGR00720">
    <property type="entry name" value="sda_mono"/>
    <property type="match status" value="1"/>
</dbReference>
<dbReference type="GO" id="GO:0051539">
    <property type="term" value="F:4 iron, 4 sulfur cluster binding"/>
    <property type="evidence" value="ECO:0007669"/>
    <property type="project" value="UniProtKB-UniRule"/>
</dbReference>
<feature type="domain" description="Serine dehydratase beta chain" evidence="13">
    <location>
        <begin position="23"/>
        <end position="177"/>
    </location>
</feature>
<dbReference type="PANTHER" id="PTHR30182:SF1">
    <property type="entry name" value="L-SERINE DEHYDRATASE 1"/>
    <property type="match status" value="1"/>
</dbReference>
<dbReference type="InterPro" id="IPR051318">
    <property type="entry name" value="Fe-S_L-Ser"/>
</dbReference>
<dbReference type="Proteomes" id="UP000240009">
    <property type="component" value="Unassembled WGS sequence"/>
</dbReference>
<name>A0A2S8EZA1_9BACT</name>